<dbReference type="InterPro" id="IPR021109">
    <property type="entry name" value="Peptidase_aspartic_dom_sf"/>
</dbReference>
<dbReference type="OrthoDB" id="2747330at2759"/>
<reference evidence="3" key="1">
    <citation type="submission" date="2005-03" db="EMBL/GenBank/DDBJ databases">
        <authorList>
            <person name="Giovannoni S.J."/>
            <person name="Cho J.-C."/>
            <person name="Ferriera S."/>
            <person name="Johnson J."/>
            <person name="Kravitz S."/>
            <person name="Halpern A."/>
            <person name="Remington K."/>
            <person name="Beeson K."/>
            <person name="Tran B."/>
            <person name="Rogers Y.-H."/>
            <person name="Friedman R."/>
            <person name="Venter J.C."/>
        </authorList>
    </citation>
    <scope>NUCLEOTIDE SEQUENCE</scope>
    <source>
        <strain evidence="3">RM11-1a</strain>
    </source>
</reference>
<evidence type="ECO:0000256" key="1">
    <source>
        <dbReference type="SAM" id="SignalP"/>
    </source>
</evidence>
<protein>
    <recommendedName>
        <fullName evidence="2">Peptidase A1 domain-containing protein</fullName>
    </recommendedName>
</protein>
<dbReference type="Proteomes" id="UP000008335">
    <property type="component" value="Unassembled WGS sequence"/>
</dbReference>
<proteinExistence type="predicted"/>
<feature type="chain" id="PRO_5002791273" description="Peptidase A1 domain-containing protein" evidence="1">
    <location>
        <begin position="22"/>
        <end position="165"/>
    </location>
</feature>
<dbReference type="AlphaFoldDB" id="B3LHV1"/>
<dbReference type="HOGENOM" id="CLU_146433_0_0_1"/>
<dbReference type="EMBL" id="CH408044">
    <property type="protein sequence ID" value="EDV10459.1"/>
    <property type="molecule type" value="Genomic_DNA"/>
</dbReference>
<feature type="domain" description="Peptidase A1" evidence="2">
    <location>
        <begin position="67"/>
        <end position="165"/>
    </location>
</feature>
<evidence type="ECO:0000313" key="4">
    <source>
        <dbReference type="Proteomes" id="UP000008335"/>
    </source>
</evidence>
<sequence>MQLFSILSLLSSLMCSLTVLGSSASSYVKFPVQKFADIINIGTQDVSTVFKRNEVLNTTVINGIGVYVVKMEIGTPPQTVYLQLDTGSSDMIVNNADIAYCKSMSDGSDYASTDNYELTATFTGPRSTTTSPELITLSALIGVNSMQETHLLLRITRLSSMTYTY</sequence>
<dbReference type="Gene3D" id="2.40.70.10">
    <property type="entry name" value="Acid Proteases"/>
    <property type="match status" value="1"/>
</dbReference>
<dbReference type="PROSITE" id="PS51767">
    <property type="entry name" value="PEPTIDASE_A1"/>
    <property type="match status" value="1"/>
</dbReference>
<name>B3LHV1_YEAS1</name>
<gene>
    <name evidence="3" type="ORF">SCRG_01244</name>
</gene>
<dbReference type="Pfam" id="PF00026">
    <property type="entry name" value="Asp"/>
    <property type="match status" value="1"/>
</dbReference>
<reference evidence="3" key="2">
    <citation type="submission" date="2005-07" db="EMBL/GenBank/DDBJ databases">
        <title>Annotation of the Saccharomyces cerevisiae RM11-1a Genome.</title>
        <authorList>
            <consortium name="The Broad Institute Genome Sequencing Platform"/>
            <person name="Birren B."/>
            <person name="Lander E."/>
            <person name="Galagan J."/>
            <person name="Nusbaum C."/>
            <person name="Devon K."/>
            <person name="Cuomo C."/>
            <person name="Jaffe D."/>
            <person name="Butler J."/>
            <person name="Alvarez P."/>
            <person name="Gnerre S."/>
            <person name="Grabherr M."/>
            <person name="Kleber M."/>
            <person name="Mauceli E."/>
            <person name="Brockman W."/>
            <person name="MacCallum I.A."/>
            <person name="Rounsley S."/>
            <person name="Young S."/>
            <person name="LaButti K."/>
            <person name="Pushparaj V."/>
            <person name="DeCaprio D."/>
            <person name="Crawford M."/>
            <person name="Koehrsen M."/>
            <person name="Engels R."/>
            <person name="Montgomery P."/>
            <person name="Pearson M."/>
            <person name="Howarth C."/>
            <person name="Larson L."/>
            <person name="Luoma S."/>
            <person name="White J."/>
            <person name="O'Leary S."/>
            <person name="Kodira C."/>
            <person name="Zeng Q."/>
            <person name="Yandava C."/>
            <person name="Alvarado L."/>
            <person name="Pratt S."/>
            <person name="Kruglyak L."/>
        </authorList>
    </citation>
    <scope>NUCLEOTIDE SEQUENCE</scope>
    <source>
        <strain evidence="3">RM11-1a</strain>
    </source>
</reference>
<evidence type="ECO:0000259" key="2">
    <source>
        <dbReference type="PROSITE" id="PS51767"/>
    </source>
</evidence>
<dbReference type="SUPFAM" id="SSF50630">
    <property type="entry name" value="Acid proteases"/>
    <property type="match status" value="1"/>
</dbReference>
<feature type="signal peptide" evidence="1">
    <location>
        <begin position="1"/>
        <end position="21"/>
    </location>
</feature>
<organism evidence="3 4">
    <name type="scientific">Saccharomyces cerevisiae (strain RM11-1a)</name>
    <name type="common">Baker's yeast</name>
    <dbReference type="NCBI Taxonomy" id="285006"/>
    <lineage>
        <taxon>Eukaryota</taxon>
        <taxon>Fungi</taxon>
        <taxon>Dikarya</taxon>
        <taxon>Ascomycota</taxon>
        <taxon>Saccharomycotina</taxon>
        <taxon>Saccharomycetes</taxon>
        <taxon>Saccharomycetales</taxon>
        <taxon>Saccharomycetaceae</taxon>
        <taxon>Saccharomyces</taxon>
    </lineage>
</organism>
<accession>B3LHV1</accession>
<dbReference type="InterPro" id="IPR033121">
    <property type="entry name" value="PEPTIDASE_A1"/>
</dbReference>
<keyword evidence="4" id="KW-1185">Reference proteome</keyword>
<keyword evidence="1" id="KW-0732">Signal</keyword>
<evidence type="ECO:0000313" key="3">
    <source>
        <dbReference type="EMBL" id="EDV10459.1"/>
    </source>
</evidence>